<organism evidence="2 3">
    <name type="scientific">Streptomyces fagopyri</name>
    <dbReference type="NCBI Taxonomy" id="2662397"/>
    <lineage>
        <taxon>Bacteria</taxon>
        <taxon>Bacillati</taxon>
        <taxon>Actinomycetota</taxon>
        <taxon>Actinomycetes</taxon>
        <taxon>Kitasatosporales</taxon>
        <taxon>Streptomycetaceae</taxon>
        <taxon>Streptomyces</taxon>
    </lineage>
</organism>
<dbReference type="Proteomes" id="UP000326179">
    <property type="component" value="Chromosome"/>
</dbReference>
<sequence>MTLRMRIATVVGAVAAATMLTVTSASAVAIEDDLATSTTDPGNDTICTSTGSWSQACFYANGDWFGVKDDFKDDLSAVVAWEVVDASGRVVRAGNIWNNAGSDAGWRFKNKNFPEGDFISFRACRGSYPRLHIQDGSCGAERSAYV</sequence>
<dbReference type="KEGG" id="sfy:GFH48_29400"/>
<dbReference type="EMBL" id="CP045643">
    <property type="protein sequence ID" value="QFZ76837.1"/>
    <property type="molecule type" value="Genomic_DNA"/>
</dbReference>
<gene>
    <name evidence="2" type="ORF">GFH48_29400</name>
</gene>
<evidence type="ECO:0000256" key="1">
    <source>
        <dbReference type="SAM" id="SignalP"/>
    </source>
</evidence>
<feature type="signal peptide" evidence="1">
    <location>
        <begin position="1"/>
        <end position="27"/>
    </location>
</feature>
<evidence type="ECO:0008006" key="4">
    <source>
        <dbReference type="Google" id="ProtNLM"/>
    </source>
</evidence>
<evidence type="ECO:0000313" key="3">
    <source>
        <dbReference type="Proteomes" id="UP000326179"/>
    </source>
</evidence>
<evidence type="ECO:0000313" key="2">
    <source>
        <dbReference type="EMBL" id="QFZ76837.1"/>
    </source>
</evidence>
<keyword evidence="3" id="KW-1185">Reference proteome</keyword>
<feature type="chain" id="PRO_5024975592" description="Secreted protein" evidence="1">
    <location>
        <begin position="28"/>
        <end position="146"/>
    </location>
</feature>
<dbReference type="RefSeq" id="WP_153291049.1">
    <property type="nucleotide sequence ID" value="NZ_CP045643.1"/>
</dbReference>
<keyword evidence="1" id="KW-0732">Signal</keyword>
<reference evidence="2 3" key="1">
    <citation type="submission" date="2019-10" db="EMBL/GenBank/DDBJ databases">
        <title>A novel species.</title>
        <authorList>
            <person name="Gao J."/>
        </authorList>
    </citation>
    <scope>NUCLEOTIDE SEQUENCE [LARGE SCALE GENOMIC DNA]</scope>
    <source>
        <strain evidence="2 3">QMT-28</strain>
    </source>
</reference>
<proteinExistence type="predicted"/>
<accession>A0A5Q0LK16</accession>
<name>A0A5Q0LK16_9ACTN</name>
<dbReference type="AlphaFoldDB" id="A0A5Q0LK16"/>
<protein>
    <recommendedName>
        <fullName evidence="4">Secreted protein</fullName>
    </recommendedName>
</protein>